<dbReference type="InterPro" id="IPR015939">
    <property type="entry name" value="Fum_Rdtase/Succ_DH_flav-like_C"/>
</dbReference>
<dbReference type="PRINTS" id="PR00411">
    <property type="entry name" value="PNDRDTASEI"/>
</dbReference>
<dbReference type="Gene3D" id="3.50.50.60">
    <property type="entry name" value="FAD/NAD(P)-binding domain"/>
    <property type="match status" value="1"/>
</dbReference>
<evidence type="ECO:0000256" key="6">
    <source>
        <dbReference type="ARBA" id="ARBA00022642"/>
    </source>
</evidence>
<evidence type="ECO:0000256" key="7">
    <source>
        <dbReference type="ARBA" id="ARBA00022827"/>
    </source>
</evidence>
<comment type="catalytic activity">
    <reaction evidence="9">
        <text>L-aspartate + O2 = iminosuccinate + H2O2</text>
        <dbReference type="Rhea" id="RHEA:25876"/>
        <dbReference type="ChEBI" id="CHEBI:15379"/>
        <dbReference type="ChEBI" id="CHEBI:16240"/>
        <dbReference type="ChEBI" id="CHEBI:29991"/>
        <dbReference type="ChEBI" id="CHEBI:77875"/>
        <dbReference type="EC" id="1.4.3.16"/>
    </reaction>
    <physiologicalReaction direction="left-to-right" evidence="9">
        <dbReference type="Rhea" id="RHEA:25877"/>
    </physiologicalReaction>
</comment>
<dbReference type="NCBIfam" id="TIGR00551">
    <property type="entry name" value="nadB"/>
    <property type="match status" value="1"/>
</dbReference>
<comment type="subcellular location">
    <subcellularLocation>
        <location evidence="11">Cytoplasm</location>
    </subcellularLocation>
</comment>
<dbReference type="InterPro" id="IPR036188">
    <property type="entry name" value="FAD/NAD-bd_sf"/>
</dbReference>
<dbReference type="SUPFAM" id="SSF56425">
    <property type="entry name" value="Succinate dehydrogenase/fumarate reductase flavoprotein, catalytic domain"/>
    <property type="match status" value="1"/>
</dbReference>
<proteinExistence type="inferred from homology"/>
<accession>A0A832I423</accession>
<dbReference type="InterPro" id="IPR027477">
    <property type="entry name" value="Succ_DH/fumarate_Rdtase_cat_sf"/>
</dbReference>
<dbReference type="InterPro" id="IPR037099">
    <property type="entry name" value="Fum_R/Succ_DH_flav-like_C_sf"/>
</dbReference>
<evidence type="ECO:0000256" key="2">
    <source>
        <dbReference type="ARBA" id="ARBA00004950"/>
    </source>
</evidence>
<dbReference type="PANTHER" id="PTHR42716:SF2">
    <property type="entry name" value="L-ASPARTATE OXIDASE, CHLOROPLASTIC"/>
    <property type="match status" value="1"/>
</dbReference>
<dbReference type="GO" id="GO:0008734">
    <property type="term" value="F:L-aspartate oxidase activity"/>
    <property type="evidence" value="ECO:0007669"/>
    <property type="project" value="UniProtKB-UniRule"/>
</dbReference>
<reference evidence="14" key="1">
    <citation type="journal article" date="2020" name="mSystems">
        <title>Genome- and Community-Level Interaction Insights into Carbon Utilization and Element Cycling Functions of Hydrothermarchaeota in Hydrothermal Sediment.</title>
        <authorList>
            <person name="Zhou Z."/>
            <person name="Liu Y."/>
            <person name="Xu W."/>
            <person name="Pan J."/>
            <person name="Luo Z.H."/>
            <person name="Li M."/>
        </authorList>
    </citation>
    <scope>NUCLEOTIDE SEQUENCE [LARGE SCALE GENOMIC DNA]</scope>
    <source>
        <strain evidence="14">SpSt-381</strain>
    </source>
</reference>
<keyword evidence="5 11" id="KW-0285">Flavoprotein</keyword>
<keyword evidence="8 11" id="KW-0560">Oxidoreductase</keyword>
<dbReference type="PANTHER" id="PTHR42716">
    <property type="entry name" value="L-ASPARTATE OXIDASE"/>
    <property type="match status" value="1"/>
</dbReference>
<evidence type="ECO:0000256" key="4">
    <source>
        <dbReference type="ARBA" id="ARBA00012173"/>
    </source>
</evidence>
<evidence type="ECO:0000256" key="9">
    <source>
        <dbReference type="ARBA" id="ARBA00048305"/>
    </source>
</evidence>
<dbReference type="FunFam" id="1.20.58.100:FF:000002">
    <property type="entry name" value="L-aspartate oxidase"/>
    <property type="match status" value="1"/>
</dbReference>
<evidence type="ECO:0000256" key="11">
    <source>
        <dbReference type="RuleBase" id="RU362049"/>
    </source>
</evidence>
<comment type="caution">
    <text evidence="14">The sequence shown here is derived from an EMBL/GenBank/DDBJ whole genome shotgun (WGS) entry which is preliminary data.</text>
</comment>
<dbReference type="UniPathway" id="UPA00253">
    <property type="reaction ID" value="UER00326"/>
</dbReference>
<dbReference type="InterPro" id="IPR003953">
    <property type="entry name" value="FAD-dep_OxRdtase_2_FAD-bd"/>
</dbReference>
<dbReference type="PRINTS" id="PR00368">
    <property type="entry name" value="FADPNR"/>
</dbReference>
<dbReference type="Pfam" id="PF02910">
    <property type="entry name" value="Succ_DH_flav_C"/>
    <property type="match status" value="1"/>
</dbReference>
<comment type="similarity">
    <text evidence="3 11">Belongs to the FAD-dependent oxidoreductase 2 family. NadB subfamily.</text>
</comment>
<evidence type="ECO:0000256" key="3">
    <source>
        <dbReference type="ARBA" id="ARBA00008562"/>
    </source>
</evidence>
<dbReference type="SUPFAM" id="SSF46977">
    <property type="entry name" value="Succinate dehydrogenase/fumarate reductase flavoprotein C-terminal domain"/>
    <property type="match status" value="1"/>
</dbReference>
<evidence type="ECO:0000259" key="12">
    <source>
        <dbReference type="Pfam" id="PF00890"/>
    </source>
</evidence>
<dbReference type="Gene3D" id="3.90.700.10">
    <property type="entry name" value="Succinate dehydrogenase/fumarate reductase flavoprotein, catalytic domain"/>
    <property type="match status" value="1"/>
</dbReference>
<organism evidence="14">
    <name type="scientific">Eiseniibacteriota bacterium</name>
    <dbReference type="NCBI Taxonomy" id="2212470"/>
    <lineage>
        <taxon>Bacteria</taxon>
        <taxon>Candidatus Eiseniibacteriota</taxon>
    </lineage>
</organism>
<sequence>MNEPDVLVIGSGIAGLTAALKAADRGQVLVLTKKEALEASTRYAQGGISAVFDPEDRFEDHERDTLRAGAGLCHRDVVRAVVREAPERVRELEAYGVAFDRAGGAFSLGREGGHSARRIVHASDFTGQAIAEALLERARRHPRIRVLEHQLAVDLILESRLRRARRAGGRDTVWGAYVMDTASGRIRPVTARATVLATGGSGKVYLYTSNPDVATGDGIAMAWRAGAPVANLEFVQFHPTCLYHPRAKSFLVSEALRGEGAVLRTLDGTRFMPKVHPQAELAPRDVVARAIDREMKRRGEPHVYLDLSHARARWIRDRFPNIHAALLRFGFDLTREPIPVVPAAHYMCGGVRTTLSGRTPLRGLWAIGEVACTGLHGANRLASNSLLEGLVMAHHAAGEIARRLESAPRPPRAEPWHALGTHPPFESVVVNHNWDSVRRMMWDLVGIVRTDQRLAFAARRLALVREEIEHDYRSLRLVPDLIELRNLALVASLIVESARRRPESRGLHFNLDHPRPSRRLEGRDTVLRRPALRRRRLRLAAPARLDL</sequence>
<comment type="function">
    <text evidence="11">Catalyzes the oxidation of L-aspartate to iminoaspartate.</text>
</comment>
<dbReference type="AlphaFoldDB" id="A0A832I423"/>
<evidence type="ECO:0000256" key="8">
    <source>
        <dbReference type="ARBA" id="ARBA00023002"/>
    </source>
</evidence>
<evidence type="ECO:0000259" key="13">
    <source>
        <dbReference type="Pfam" id="PF02910"/>
    </source>
</evidence>
<name>A0A832I423_UNCEI</name>
<comment type="cofactor">
    <cofactor evidence="1 11">
        <name>FAD</name>
        <dbReference type="ChEBI" id="CHEBI:57692"/>
    </cofactor>
</comment>
<keyword evidence="7 11" id="KW-0274">FAD</keyword>
<dbReference type="GO" id="GO:0005737">
    <property type="term" value="C:cytoplasm"/>
    <property type="evidence" value="ECO:0007669"/>
    <property type="project" value="UniProtKB-SubCell"/>
</dbReference>
<evidence type="ECO:0000256" key="5">
    <source>
        <dbReference type="ARBA" id="ARBA00022630"/>
    </source>
</evidence>
<dbReference type="NCBIfam" id="NF006567">
    <property type="entry name" value="PRK09077.1"/>
    <property type="match status" value="1"/>
</dbReference>
<dbReference type="Gene3D" id="1.20.58.100">
    <property type="entry name" value="Fumarate reductase/succinate dehydrogenase flavoprotein-like, C-terminal domain"/>
    <property type="match status" value="1"/>
</dbReference>
<dbReference type="FunFam" id="3.90.700.10:FF:000002">
    <property type="entry name" value="L-aspartate oxidase"/>
    <property type="match status" value="1"/>
</dbReference>
<keyword evidence="6 11" id="KW-0662">Pyridine nucleotide biosynthesis</keyword>
<feature type="domain" description="Fumarate reductase/succinate dehydrogenase flavoprotein-like C-terminal" evidence="13">
    <location>
        <begin position="437"/>
        <end position="515"/>
    </location>
</feature>
<gene>
    <name evidence="14" type="ORF">ENR23_05530</name>
</gene>
<dbReference type="EC" id="1.4.3.16" evidence="4 10"/>
<protein>
    <recommendedName>
        <fullName evidence="4 10">L-aspartate oxidase</fullName>
        <ecNumber evidence="4 10">1.4.3.16</ecNumber>
    </recommendedName>
</protein>
<evidence type="ECO:0000256" key="1">
    <source>
        <dbReference type="ARBA" id="ARBA00001974"/>
    </source>
</evidence>
<comment type="pathway">
    <text evidence="2 11">Cofactor biosynthesis; NAD(+) biosynthesis; iminoaspartate from L-aspartate (oxidase route): step 1/1.</text>
</comment>
<evidence type="ECO:0000313" key="14">
    <source>
        <dbReference type="EMBL" id="HGZ42880.1"/>
    </source>
</evidence>
<feature type="domain" description="FAD-dependent oxidoreductase 2 FAD-binding" evidence="12">
    <location>
        <begin position="5"/>
        <end position="386"/>
    </location>
</feature>
<dbReference type="EMBL" id="DSQF01000012">
    <property type="protein sequence ID" value="HGZ42880.1"/>
    <property type="molecule type" value="Genomic_DNA"/>
</dbReference>
<evidence type="ECO:0000256" key="10">
    <source>
        <dbReference type="NCBIfam" id="TIGR00551"/>
    </source>
</evidence>
<dbReference type="Pfam" id="PF00890">
    <property type="entry name" value="FAD_binding_2"/>
    <property type="match status" value="1"/>
</dbReference>
<dbReference type="GO" id="GO:0034628">
    <property type="term" value="P:'de novo' NAD+ biosynthetic process from L-aspartate"/>
    <property type="evidence" value="ECO:0007669"/>
    <property type="project" value="TreeGrafter"/>
</dbReference>
<dbReference type="SUPFAM" id="SSF51905">
    <property type="entry name" value="FAD/NAD(P)-binding domain"/>
    <property type="match status" value="1"/>
</dbReference>
<dbReference type="InterPro" id="IPR005288">
    <property type="entry name" value="NadB"/>
</dbReference>